<keyword evidence="3" id="KW-1185">Reference proteome</keyword>
<gene>
    <name evidence="2" type="ORF">L2X98_22290</name>
</gene>
<sequence length="82" mass="8057">MVSTGVTGGFDVFDVLGGRGGFGGTESSGLDLSGLDLSGVGISGVGAGRLGLRPFGDSGGESGVRDAVMRRLRHPAPPPGSR</sequence>
<organism evidence="2 3">
    <name type="scientific">Microbacterium elymi</name>
    <dbReference type="NCBI Taxonomy" id="2909587"/>
    <lineage>
        <taxon>Bacteria</taxon>
        <taxon>Bacillati</taxon>
        <taxon>Actinomycetota</taxon>
        <taxon>Actinomycetes</taxon>
        <taxon>Micrococcales</taxon>
        <taxon>Microbacteriaceae</taxon>
        <taxon>Microbacterium</taxon>
    </lineage>
</organism>
<name>A0ABY5NL63_9MICO</name>
<evidence type="ECO:0008006" key="4">
    <source>
        <dbReference type="Google" id="ProtNLM"/>
    </source>
</evidence>
<accession>A0ABY5NL63</accession>
<evidence type="ECO:0000256" key="1">
    <source>
        <dbReference type="SAM" id="MobiDB-lite"/>
    </source>
</evidence>
<evidence type="ECO:0000313" key="2">
    <source>
        <dbReference type="EMBL" id="UUT35890.1"/>
    </source>
</evidence>
<reference evidence="2" key="1">
    <citation type="submission" date="2022-01" db="EMBL/GenBank/DDBJ databases">
        <title>Microbacterium eymi and Microbacterium rhizovicinus sp. nov., isolated from the rhizospheric soil of Elymus tsukushiensis, a plant native to the Dokdo Islands, Republic of Korea.</title>
        <authorList>
            <person name="Hwang Y.J."/>
        </authorList>
    </citation>
    <scope>NUCLEOTIDE SEQUENCE</scope>
    <source>
        <strain evidence="2">KUDC0405</strain>
    </source>
</reference>
<dbReference type="RefSeq" id="WP_259612522.1">
    <property type="nucleotide sequence ID" value="NZ_CP091139.2"/>
</dbReference>
<protein>
    <recommendedName>
        <fullName evidence="4">Pentapeptide repeat-containing protein</fullName>
    </recommendedName>
</protein>
<evidence type="ECO:0000313" key="3">
    <source>
        <dbReference type="Proteomes" id="UP001054811"/>
    </source>
</evidence>
<dbReference type="EMBL" id="CP091139">
    <property type="protein sequence ID" value="UUT35890.1"/>
    <property type="molecule type" value="Genomic_DNA"/>
</dbReference>
<dbReference type="Proteomes" id="UP001054811">
    <property type="component" value="Chromosome"/>
</dbReference>
<feature type="region of interest" description="Disordered" evidence="1">
    <location>
        <begin position="51"/>
        <end position="82"/>
    </location>
</feature>
<proteinExistence type="predicted"/>